<dbReference type="InterPro" id="IPR050295">
    <property type="entry name" value="Plant_2OG-oxidoreductases"/>
</dbReference>
<dbReference type="GO" id="GO:0051213">
    <property type="term" value="F:dioxygenase activity"/>
    <property type="evidence" value="ECO:0007669"/>
    <property type="project" value="UniProtKB-KW"/>
</dbReference>
<keyword evidence="10 12" id="KW-0408">Iron</keyword>
<comment type="caution">
    <text evidence="14">The sequence shown here is derived from an EMBL/GenBank/DDBJ whole genome shotgun (WGS) entry which is preliminary data.</text>
</comment>
<evidence type="ECO:0000256" key="1">
    <source>
        <dbReference type="ARBA" id="ARBA00001954"/>
    </source>
</evidence>
<evidence type="ECO:0000256" key="2">
    <source>
        <dbReference type="ARBA" id="ARBA00001961"/>
    </source>
</evidence>
<dbReference type="FunFam" id="2.60.120.330:FF:000008">
    <property type="entry name" value="Jasmonate-regulated gene 21"/>
    <property type="match status" value="1"/>
</dbReference>
<dbReference type="SUPFAM" id="SSF51197">
    <property type="entry name" value="Clavaminate synthase-like"/>
    <property type="match status" value="1"/>
</dbReference>
<evidence type="ECO:0000256" key="11">
    <source>
        <dbReference type="ARBA" id="ARBA00052139"/>
    </source>
</evidence>
<proteinExistence type="inferred from homology"/>
<dbReference type="Proteomes" id="UP000091857">
    <property type="component" value="Chromosome 9"/>
</dbReference>
<evidence type="ECO:0000256" key="3">
    <source>
        <dbReference type="ARBA" id="ARBA00008056"/>
    </source>
</evidence>
<evidence type="ECO:0000256" key="9">
    <source>
        <dbReference type="ARBA" id="ARBA00023002"/>
    </source>
</evidence>
<keyword evidence="6" id="KW-0611">Plant defense</keyword>
<evidence type="ECO:0000256" key="8">
    <source>
        <dbReference type="ARBA" id="ARBA00022964"/>
    </source>
</evidence>
<dbReference type="GO" id="GO:0046872">
    <property type="term" value="F:metal ion binding"/>
    <property type="evidence" value="ECO:0007669"/>
    <property type="project" value="UniProtKB-KW"/>
</dbReference>
<keyword evidence="8" id="KW-0223">Dioxygenase</keyword>
<evidence type="ECO:0000256" key="5">
    <source>
        <dbReference type="ARBA" id="ARBA00022819"/>
    </source>
</evidence>
<evidence type="ECO:0000256" key="10">
    <source>
        <dbReference type="ARBA" id="ARBA00023004"/>
    </source>
</evidence>
<organism evidence="14 15">
    <name type="scientific">Manihot esculenta</name>
    <name type="common">Cassava</name>
    <name type="synonym">Jatropha manihot</name>
    <dbReference type="NCBI Taxonomy" id="3983"/>
    <lineage>
        <taxon>Eukaryota</taxon>
        <taxon>Viridiplantae</taxon>
        <taxon>Streptophyta</taxon>
        <taxon>Embryophyta</taxon>
        <taxon>Tracheophyta</taxon>
        <taxon>Spermatophyta</taxon>
        <taxon>Magnoliopsida</taxon>
        <taxon>eudicotyledons</taxon>
        <taxon>Gunneridae</taxon>
        <taxon>Pentapetalae</taxon>
        <taxon>rosids</taxon>
        <taxon>fabids</taxon>
        <taxon>Malpighiales</taxon>
        <taxon>Euphorbiaceae</taxon>
        <taxon>Crotonoideae</taxon>
        <taxon>Manihoteae</taxon>
        <taxon>Manihot</taxon>
    </lineage>
</organism>
<keyword evidence="5" id="KW-1184">Jasmonic acid signaling pathway</keyword>
<dbReference type="GO" id="GO:0031418">
    <property type="term" value="F:L-ascorbic acid binding"/>
    <property type="evidence" value="ECO:0007669"/>
    <property type="project" value="UniProtKB-KW"/>
</dbReference>
<dbReference type="OMA" id="KGNDWIT"/>
<keyword evidence="7" id="KW-0847">Vitamin C</keyword>
<keyword evidence="9 12" id="KW-0560">Oxidoreductase</keyword>
<dbReference type="InterPro" id="IPR027443">
    <property type="entry name" value="IPNS-like_sf"/>
</dbReference>
<evidence type="ECO:0000256" key="6">
    <source>
        <dbReference type="ARBA" id="ARBA00022821"/>
    </source>
</evidence>
<evidence type="ECO:0000256" key="12">
    <source>
        <dbReference type="RuleBase" id="RU003682"/>
    </source>
</evidence>
<dbReference type="GO" id="GO:2000022">
    <property type="term" value="P:regulation of jasmonic acid mediated signaling pathway"/>
    <property type="evidence" value="ECO:0007669"/>
    <property type="project" value="UniProtKB-ARBA"/>
</dbReference>
<dbReference type="PRINTS" id="PR00682">
    <property type="entry name" value="IPNSYNTHASE"/>
</dbReference>
<dbReference type="GO" id="GO:0006952">
    <property type="term" value="P:defense response"/>
    <property type="evidence" value="ECO:0007669"/>
    <property type="project" value="UniProtKB-KW"/>
</dbReference>
<name>A0A2C9VB32_MANES</name>
<accession>A0A2C9VB32</accession>
<reference evidence="15" key="1">
    <citation type="journal article" date="2016" name="Nat. Biotechnol.">
        <title>Sequencing wild and cultivated cassava and related species reveals extensive interspecific hybridization and genetic diversity.</title>
        <authorList>
            <person name="Bredeson J.V."/>
            <person name="Lyons J.B."/>
            <person name="Prochnik S.E."/>
            <person name="Wu G.A."/>
            <person name="Ha C.M."/>
            <person name="Edsinger-Gonzales E."/>
            <person name="Grimwood J."/>
            <person name="Schmutz J."/>
            <person name="Rabbi I.Y."/>
            <person name="Egesi C."/>
            <person name="Nauluvula P."/>
            <person name="Lebot V."/>
            <person name="Ndunguru J."/>
            <person name="Mkamilo G."/>
            <person name="Bart R.S."/>
            <person name="Setter T.L."/>
            <person name="Gleadow R.M."/>
            <person name="Kulakow P."/>
            <person name="Ferguson M.E."/>
            <person name="Rounsley S."/>
            <person name="Rokhsar D.S."/>
        </authorList>
    </citation>
    <scope>NUCLEOTIDE SEQUENCE [LARGE SCALE GENOMIC DNA]</scope>
    <source>
        <strain evidence="15">cv. AM560-2</strain>
    </source>
</reference>
<evidence type="ECO:0000313" key="14">
    <source>
        <dbReference type="EMBL" id="OAY41489.1"/>
    </source>
</evidence>
<dbReference type="PANTHER" id="PTHR47991">
    <property type="entry name" value="OXOGLUTARATE/IRON-DEPENDENT DIOXYGENASE"/>
    <property type="match status" value="1"/>
</dbReference>
<dbReference type="GO" id="GO:0120091">
    <property type="term" value="F:jasmonic acid hydrolase"/>
    <property type="evidence" value="ECO:0007669"/>
    <property type="project" value="UniProtKB-ARBA"/>
</dbReference>
<gene>
    <name evidence="14" type="ORF">MANES_09G105900v8</name>
</gene>
<keyword evidence="4 12" id="KW-0479">Metal-binding</keyword>
<evidence type="ECO:0000313" key="15">
    <source>
        <dbReference type="Proteomes" id="UP000091857"/>
    </source>
</evidence>
<dbReference type="InterPro" id="IPR044861">
    <property type="entry name" value="IPNS-like_FE2OG_OXY"/>
</dbReference>
<dbReference type="OrthoDB" id="288590at2759"/>
<dbReference type="PROSITE" id="PS51471">
    <property type="entry name" value="FE2OG_OXY"/>
    <property type="match status" value="1"/>
</dbReference>
<comment type="cofactor">
    <cofactor evidence="1">
        <name>Fe(2+)</name>
        <dbReference type="ChEBI" id="CHEBI:29033"/>
    </cofactor>
</comment>
<keyword evidence="15" id="KW-1185">Reference proteome</keyword>
<dbReference type="InterPro" id="IPR026992">
    <property type="entry name" value="DIOX_N"/>
</dbReference>
<sequence length="362" mass="41111">MDCLQSWPEPVVRVQSLSESGIRQIPQRYVKPPSLRPSLKNNNIFTAQTEVNIPVIDFQNVFSDDQTLRLDTLKSISLACRNWGFFQIVNHGVRPQLLKSMREVWREFFNQPLEMKQEYANSPATYEGYGSRLGVEKGAKLDWSDYFFLHYMPVSLRNQSKWPAVPASCRELVAEYGSEVVSLGGKLMRVFSKNLGLEEDHLIKAFGGDDNVGACLRVNFYPKCPQPDLTLGLSSHSDPGGMTILLPDENVAGLQVRRGDCWLTVKPIPNAFIINIGDQIQVLSNAIYKSVEHRVIVNSDKDRVSLAFFYNPKSDLLIEPTKELVTEDQPALYQPMTFDEYRLYIRTKGPCGKQQVESLKRS</sequence>
<dbReference type="InterPro" id="IPR005123">
    <property type="entry name" value="Oxoglu/Fe-dep_dioxygenase_dom"/>
</dbReference>
<comment type="similarity">
    <text evidence="3 12">Belongs to the iron/ascorbate-dependent oxidoreductase family.</text>
</comment>
<comment type="catalytic activity">
    <reaction evidence="11">
        <text>jasmonate + 2-oxoglutarate + O2 = (1R,2R)-12-hydroxyjasmonate + succinate + CO2</text>
        <dbReference type="Rhea" id="RHEA:67144"/>
        <dbReference type="ChEBI" id="CHEBI:15379"/>
        <dbReference type="ChEBI" id="CHEBI:16526"/>
        <dbReference type="ChEBI" id="CHEBI:16810"/>
        <dbReference type="ChEBI" id="CHEBI:30031"/>
        <dbReference type="ChEBI" id="CHEBI:58431"/>
        <dbReference type="ChEBI" id="CHEBI:132022"/>
    </reaction>
    <physiologicalReaction direction="left-to-right" evidence="11">
        <dbReference type="Rhea" id="RHEA:67145"/>
    </physiologicalReaction>
</comment>
<dbReference type="Gramene" id="Manes.09G105900.1.v8.1">
    <property type="protein sequence ID" value="Manes.09G105900.1.v8.1.CDS"/>
    <property type="gene ID" value="Manes.09G105900.v8.1"/>
</dbReference>
<evidence type="ECO:0000256" key="4">
    <source>
        <dbReference type="ARBA" id="ARBA00022723"/>
    </source>
</evidence>
<dbReference type="Pfam" id="PF14226">
    <property type="entry name" value="DIOX_N"/>
    <property type="match status" value="1"/>
</dbReference>
<comment type="cofactor">
    <cofactor evidence="2">
        <name>L-ascorbate</name>
        <dbReference type="ChEBI" id="CHEBI:38290"/>
    </cofactor>
</comment>
<dbReference type="EMBL" id="CM004395">
    <property type="protein sequence ID" value="OAY41489.1"/>
    <property type="molecule type" value="Genomic_DNA"/>
</dbReference>
<dbReference type="Gene3D" id="2.60.120.330">
    <property type="entry name" value="B-lactam Antibiotic, Isopenicillin N Synthase, Chain"/>
    <property type="match status" value="1"/>
</dbReference>
<dbReference type="GO" id="GO:1900366">
    <property type="term" value="P:negative regulation of defense response to insect"/>
    <property type="evidence" value="ECO:0007669"/>
    <property type="project" value="UniProtKB-ARBA"/>
</dbReference>
<protein>
    <recommendedName>
        <fullName evidence="13">Fe2OG dioxygenase domain-containing protein</fullName>
    </recommendedName>
</protein>
<dbReference type="AlphaFoldDB" id="A0A2C9VB32"/>
<feature type="domain" description="Fe2OG dioxygenase" evidence="13">
    <location>
        <begin position="211"/>
        <end position="312"/>
    </location>
</feature>
<dbReference type="GO" id="GO:1900150">
    <property type="term" value="P:regulation of defense response to fungus"/>
    <property type="evidence" value="ECO:0007669"/>
    <property type="project" value="UniProtKB-ARBA"/>
</dbReference>
<dbReference type="Pfam" id="PF03171">
    <property type="entry name" value="2OG-FeII_Oxy"/>
    <property type="match status" value="1"/>
</dbReference>
<evidence type="ECO:0000256" key="7">
    <source>
        <dbReference type="ARBA" id="ARBA00022896"/>
    </source>
</evidence>
<evidence type="ECO:0000259" key="13">
    <source>
        <dbReference type="PROSITE" id="PS51471"/>
    </source>
</evidence>